<gene>
    <name evidence="3" type="ORF">Tco025E_09408</name>
</gene>
<feature type="signal peptide" evidence="2">
    <location>
        <begin position="1"/>
        <end position="20"/>
    </location>
</feature>
<dbReference type="EMBL" id="MKKU01001096">
    <property type="protein sequence ID" value="RNE97795.1"/>
    <property type="molecule type" value="Genomic_DNA"/>
</dbReference>
<accession>A0A3R7JZ62</accession>
<evidence type="ECO:0000256" key="1">
    <source>
        <dbReference type="SAM" id="MobiDB-lite"/>
    </source>
</evidence>
<dbReference type="Proteomes" id="UP000284403">
    <property type="component" value="Unassembled WGS sequence"/>
</dbReference>
<protein>
    <recommendedName>
        <fullName evidence="5">Secreted protein</fullName>
    </recommendedName>
</protein>
<organism evidence="3 4">
    <name type="scientific">Trypanosoma conorhini</name>
    <dbReference type="NCBI Taxonomy" id="83891"/>
    <lineage>
        <taxon>Eukaryota</taxon>
        <taxon>Discoba</taxon>
        <taxon>Euglenozoa</taxon>
        <taxon>Kinetoplastea</taxon>
        <taxon>Metakinetoplastina</taxon>
        <taxon>Trypanosomatida</taxon>
        <taxon>Trypanosomatidae</taxon>
        <taxon>Trypanosoma</taxon>
    </lineage>
</organism>
<keyword evidence="4" id="KW-1185">Reference proteome</keyword>
<sequence>MTIFTVKPFFFFALLTAAEGARGFGRCLFAFPWPELLLLSLRNSYINLWSPSSPPDARATCLLFCRLSGMKQRVSTGGEAPCPPRDCARTHTDTGTMPLNPRMRVRLIGPSGHKSDYHCATLLGNWREERMTFGFKDAAKEPLETQTT</sequence>
<evidence type="ECO:0000313" key="3">
    <source>
        <dbReference type="EMBL" id="RNE97795.1"/>
    </source>
</evidence>
<keyword evidence="2" id="KW-0732">Signal</keyword>
<proteinExistence type="predicted"/>
<name>A0A3R7JZ62_9TRYP</name>
<dbReference type="GeneID" id="40323019"/>
<evidence type="ECO:0000313" key="4">
    <source>
        <dbReference type="Proteomes" id="UP000284403"/>
    </source>
</evidence>
<reference evidence="3 4" key="1">
    <citation type="journal article" date="2018" name="BMC Genomics">
        <title>Genomic comparison of Trypanosoma conorhini and Trypanosoma rangeli to Trypanosoma cruzi strains of high and low virulence.</title>
        <authorList>
            <person name="Bradwell K.R."/>
            <person name="Koparde V.N."/>
            <person name="Matveyev A.V."/>
            <person name="Serrano M.G."/>
            <person name="Alves J.M."/>
            <person name="Parikh H."/>
            <person name="Huang B."/>
            <person name="Lee V."/>
            <person name="Espinosa-Alvarez O."/>
            <person name="Ortiz P.A."/>
            <person name="Costa-Martins A.G."/>
            <person name="Teixeira M.M."/>
            <person name="Buck G.A."/>
        </authorList>
    </citation>
    <scope>NUCLEOTIDE SEQUENCE [LARGE SCALE GENOMIC DNA]</scope>
    <source>
        <strain evidence="3 4">025E</strain>
    </source>
</reference>
<feature type="chain" id="PRO_5018577883" description="Secreted protein" evidence="2">
    <location>
        <begin position="21"/>
        <end position="148"/>
    </location>
</feature>
<feature type="region of interest" description="Disordered" evidence="1">
    <location>
        <begin position="76"/>
        <end position="95"/>
    </location>
</feature>
<comment type="caution">
    <text evidence="3">The sequence shown here is derived from an EMBL/GenBank/DDBJ whole genome shotgun (WGS) entry which is preliminary data.</text>
</comment>
<dbReference type="RefSeq" id="XP_029223690.1">
    <property type="nucleotide sequence ID" value="XM_029376227.1"/>
</dbReference>
<evidence type="ECO:0008006" key="5">
    <source>
        <dbReference type="Google" id="ProtNLM"/>
    </source>
</evidence>
<dbReference type="AlphaFoldDB" id="A0A3R7JZ62"/>
<evidence type="ECO:0000256" key="2">
    <source>
        <dbReference type="SAM" id="SignalP"/>
    </source>
</evidence>